<gene>
    <name evidence="2" type="ORF">Y1Q_0020681</name>
</gene>
<dbReference type="AlphaFoldDB" id="A0A151NR36"/>
<dbReference type="Proteomes" id="UP000050525">
    <property type="component" value="Unassembled WGS sequence"/>
</dbReference>
<accession>A0A151NR36</accession>
<reference evidence="2 3" key="1">
    <citation type="journal article" date="2012" name="Genome Biol.">
        <title>Sequencing three crocodilian genomes to illuminate the evolution of archosaurs and amniotes.</title>
        <authorList>
            <person name="St John J.A."/>
            <person name="Braun E.L."/>
            <person name="Isberg S.R."/>
            <person name="Miles L.G."/>
            <person name="Chong A.Y."/>
            <person name="Gongora J."/>
            <person name="Dalzell P."/>
            <person name="Moran C."/>
            <person name="Bed'hom B."/>
            <person name="Abzhanov A."/>
            <person name="Burgess S.C."/>
            <person name="Cooksey A.M."/>
            <person name="Castoe T.A."/>
            <person name="Crawford N.G."/>
            <person name="Densmore L.D."/>
            <person name="Drew J.C."/>
            <person name="Edwards S.V."/>
            <person name="Faircloth B.C."/>
            <person name="Fujita M.K."/>
            <person name="Greenwold M.J."/>
            <person name="Hoffmann F.G."/>
            <person name="Howard J.M."/>
            <person name="Iguchi T."/>
            <person name="Janes D.E."/>
            <person name="Khan S.Y."/>
            <person name="Kohno S."/>
            <person name="de Koning A.J."/>
            <person name="Lance S.L."/>
            <person name="McCarthy F.M."/>
            <person name="McCormack J.E."/>
            <person name="Merchant M.E."/>
            <person name="Peterson D.G."/>
            <person name="Pollock D.D."/>
            <person name="Pourmand N."/>
            <person name="Raney B.J."/>
            <person name="Roessler K.A."/>
            <person name="Sanford J.R."/>
            <person name="Sawyer R.H."/>
            <person name="Schmidt C.J."/>
            <person name="Triplett E.W."/>
            <person name="Tuberville T.D."/>
            <person name="Venegas-Anaya M."/>
            <person name="Howard J.T."/>
            <person name="Jarvis E.D."/>
            <person name="Guillette L.J.Jr."/>
            <person name="Glenn T.C."/>
            <person name="Green R.E."/>
            <person name="Ray D.A."/>
        </authorList>
    </citation>
    <scope>NUCLEOTIDE SEQUENCE [LARGE SCALE GENOMIC DNA]</scope>
    <source>
        <strain evidence="2">KSC_2009_1</strain>
    </source>
</reference>
<protein>
    <submittedName>
        <fullName evidence="2">Uncharacterized protein</fullName>
    </submittedName>
</protein>
<dbReference type="EMBL" id="AKHW03002294">
    <property type="protein sequence ID" value="KYO39317.1"/>
    <property type="molecule type" value="Genomic_DNA"/>
</dbReference>
<evidence type="ECO:0000313" key="3">
    <source>
        <dbReference type="Proteomes" id="UP000050525"/>
    </source>
</evidence>
<feature type="region of interest" description="Disordered" evidence="1">
    <location>
        <begin position="46"/>
        <end position="91"/>
    </location>
</feature>
<organism evidence="2 3">
    <name type="scientific">Alligator mississippiensis</name>
    <name type="common">American alligator</name>
    <dbReference type="NCBI Taxonomy" id="8496"/>
    <lineage>
        <taxon>Eukaryota</taxon>
        <taxon>Metazoa</taxon>
        <taxon>Chordata</taxon>
        <taxon>Craniata</taxon>
        <taxon>Vertebrata</taxon>
        <taxon>Euteleostomi</taxon>
        <taxon>Archelosauria</taxon>
        <taxon>Archosauria</taxon>
        <taxon>Crocodylia</taxon>
        <taxon>Alligatoridae</taxon>
        <taxon>Alligatorinae</taxon>
        <taxon>Alligator</taxon>
    </lineage>
</organism>
<keyword evidence="3" id="KW-1185">Reference proteome</keyword>
<proteinExistence type="predicted"/>
<evidence type="ECO:0000313" key="2">
    <source>
        <dbReference type="EMBL" id="KYO39317.1"/>
    </source>
</evidence>
<comment type="caution">
    <text evidence="2">The sequence shown here is derived from an EMBL/GenBank/DDBJ whole genome shotgun (WGS) entry which is preliminary data.</text>
</comment>
<name>A0A151NR36_ALLMI</name>
<evidence type="ECO:0000256" key="1">
    <source>
        <dbReference type="SAM" id="MobiDB-lite"/>
    </source>
</evidence>
<sequence length="215" mass="23727">MPQQSGSEQDLYKDVTGFDAHLPQDVVTVIIEELSNHPLLRVVSDQLSQSTTGPDRLADEALSHESISAESKSWRDEEAIPGTSADKTSTGTEELATLRALLPKVDLLAQLAAHYTEDEEGEERVEDDLESEQQWEEEKELQQIEETTPVKSSVHLWSPLGSFMDTEPSSVAVGGLSASLEAQTSLESPGLSDYWSRLEIPSSWCQRAKKTVFLV</sequence>